<reference evidence="1" key="1">
    <citation type="submission" date="2017-02" db="UniProtKB">
        <authorList>
            <consortium name="WormBaseParasite"/>
        </authorList>
    </citation>
    <scope>IDENTIFICATION</scope>
</reference>
<sequence length="361" mass="40492">LHSFQCLIGSNLLQTGLPQGAVPALQTGLPQGAVTSCIQAFHRELSQAALFFPQGAVTTCTLFNVDRELSQAALFSMSSSIPNWKSSSAYFMQMIWYYGCLLYADYLQTGATTTTCKSQNAKIAERVSNRLNVLKRLAGSVWASTEVTLKPLEKAHNQALRLITGGIKSSPIDAMHQVTGSTTIGSLIKEKALILLEKLLSISMDKFFSTYENSPRHLKTQSGLMQKAIELKKALQIDDKPKSLSLPMNPLADFDEVDTLAKKGTTIMQCMDRPMSFHTMKALIRREFQTSWATKLKLEQRRNSGQWQSPTYPTGQESKPLLSLDYVPDTIACQNTFTDWDYTLNPHDLYVTYRRKWIRLT</sequence>
<accession>A0A0R3THH2</accession>
<dbReference type="WBParaSite" id="HNAJ_0000651301-mRNA-1">
    <property type="protein sequence ID" value="HNAJ_0000651301-mRNA-1"/>
    <property type="gene ID" value="HNAJ_0000651301"/>
</dbReference>
<organism evidence="1">
    <name type="scientific">Rodentolepis nana</name>
    <name type="common">Dwarf tapeworm</name>
    <name type="synonym">Hymenolepis nana</name>
    <dbReference type="NCBI Taxonomy" id="102285"/>
    <lineage>
        <taxon>Eukaryota</taxon>
        <taxon>Metazoa</taxon>
        <taxon>Spiralia</taxon>
        <taxon>Lophotrochozoa</taxon>
        <taxon>Platyhelminthes</taxon>
        <taxon>Cestoda</taxon>
        <taxon>Eucestoda</taxon>
        <taxon>Cyclophyllidea</taxon>
        <taxon>Hymenolepididae</taxon>
        <taxon>Rodentolepis</taxon>
    </lineage>
</organism>
<protein>
    <submittedName>
        <fullName evidence="1">Large structural protein</fullName>
    </submittedName>
</protein>
<dbReference type="AlphaFoldDB" id="A0A0R3THH2"/>
<name>A0A0R3THH2_RODNA</name>
<proteinExistence type="predicted"/>
<evidence type="ECO:0000313" key="1">
    <source>
        <dbReference type="WBParaSite" id="HNAJ_0000651301-mRNA-1"/>
    </source>
</evidence>